<dbReference type="InterPro" id="IPR010679">
    <property type="entry name" value="DUF1254"/>
</dbReference>
<dbReference type="SUPFAM" id="SSF160935">
    <property type="entry name" value="VPA0735-like"/>
    <property type="match status" value="1"/>
</dbReference>
<name>A0A1L5NXV0_9HYPH</name>
<evidence type="ECO:0000313" key="3">
    <source>
        <dbReference type="Proteomes" id="UP000184749"/>
    </source>
</evidence>
<dbReference type="Gene3D" id="2.60.40.1610">
    <property type="entry name" value="Domain of unknown function DUF1254"/>
    <property type="match status" value="1"/>
</dbReference>
<reference evidence="2 3" key="1">
    <citation type="submission" date="2016-09" db="EMBL/GenBank/DDBJ databases">
        <title>The complete genome sequences of Rhizobium gallicum, symbiovars gallicum and phaseoli, symbionts associated to common bean (Phaseolus vulgaris).</title>
        <authorList>
            <person name="Bustos P."/>
            <person name="Santamaria R.I."/>
            <person name="Perez-Carrascal O.M."/>
            <person name="Juarez S."/>
            <person name="Lozano L."/>
            <person name="Martinez-Flores I."/>
            <person name="Martinez-Romero E."/>
            <person name="Cevallos M."/>
            <person name="Romero D."/>
            <person name="Davila G."/>
            <person name="Gonzalez V."/>
        </authorList>
    </citation>
    <scope>NUCLEOTIDE SEQUENCE [LARGE SCALE GENOMIC DNA]</scope>
    <source>
        <strain evidence="2 3">IE4872</strain>
        <plasmid evidence="3">prgalie4872d</plasmid>
    </source>
</reference>
<feature type="domain" description="DUF1254" evidence="1">
    <location>
        <begin position="25"/>
        <end position="156"/>
    </location>
</feature>
<dbReference type="Pfam" id="PF06863">
    <property type="entry name" value="DUF1254"/>
    <property type="match status" value="1"/>
</dbReference>
<organism evidence="2 3">
    <name type="scientific">Rhizobium gallicum</name>
    <dbReference type="NCBI Taxonomy" id="56730"/>
    <lineage>
        <taxon>Bacteria</taxon>
        <taxon>Pseudomonadati</taxon>
        <taxon>Pseudomonadota</taxon>
        <taxon>Alphaproteobacteria</taxon>
        <taxon>Hyphomicrobiales</taxon>
        <taxon>Rhizobiaceae</taxon>
        <taxon>Rhizobium/Agrobacterium group</taxon>
        <taxon>Rhizobium</taxon>
    </lineage>
</organism>
<evidence type="ECO:0000259" key="1">
    <source>
        <dbReference type="Pfam" id="PF06863"/>
    </source>
</evidence>
<dbReference type="PANTHER" id="PTHR36509:SF2">
    <property type="entry name" value="BLL3101 PROTEIN"/>
    <property type="match status" value="1"/>
</dbReference>
<dbReference type="InterPro" id="IPR037050">
    <property type="entry name" value="DUF1254_sf"/>
</dbReference>
<dbReference type="AlphaFoldDB" id="A0A1L5NXV0"/>
<proteinExistence type="predicted"/>
<dbReference type="PANTHER" id="PTHR36509">
    <property type="entry name" value="BLL3101 PROTEIN"/>
    <property type="match status" value="1"/>
</dbReference>
<protein>
    <recommendedName>
        <fullName evidence="1">DUF1254 domain-containing protein</fullName>
    </recommendedName>
</protein>
<accession>A0A1L5NXV0</accession>
<keyword evidence="2" id="KW-0614">Plasmid</keyword>
<dbReference type="EMBL" id="CP017105">
    <property type="protein sequence ID" value="APO72699.1"/>
    <property type="molecule type" value="Genomic_DNA"/>
</dbReference>
<gene>
    <name evidence="2" type="ORF">IE4872_PD02187</name>
</gene>
<geneLocation type="plasmid" evidence="3">
    <name>prgalie4872d</name>
</geneLocation>
<sequence length="251" mass="27814">MVDSYRIEYAYFVDRQDPEYKGPWNQIHNTPRGFTPADTAIQTPNSDTPYSWLGIDLHAEPMVITVPPIEKDRYFSVQLIDAYTFNFAYLGSRATDNDGGSFLIAGPNWKGQTPEGVKEVIHSETELLLAVFRTQLFSPADLDNVKKVQASYKAEPLSAFLGRPAPTAAPAVDFIKPLTHDEEKTSLQVFSILNFLLQFCPTDPSETDLMARFGKIGVGAGKTFDPNTLSPEMKSAIEQAWPTHGPPSARA</sequence>
<dbReference type="Proteomes" id="UP000184749">
    <property type="component" value="Plasmid pRgalIE4872d"/>
</dbReference>
<evidence type="ECO:0000313" key="2">
    <source>
        <dbReference type="EMBL" id="APO72699.1"/>
    </source>
</evidence>